<organism evidence="2 3">
    <name type="scientific">Cyanidiococcus yangmingshanensis</name>
    <dbReference type="NCBI Taxonomy" id="2690220"/>
    <lineage>
        <taxon>Eukaryota</taxon>
        <taxon>Rhodophyta</taxon>
        <taxon>Bangiophyceae</taxon>
        <taxon>Cyanidiales</taxon>
        <taxon>Cyanidiaceae</taxon>
        <taxon>Cyanidiococcus</taxon>
    </lineage>
</organism>
<proteinExistence type="predicted"/>
<dbReference type="Proteomes" id="UP000530660">
    <property type="component" value="Unassembled WGS sequence"/>
</dbReference>
<comment type="caution">
    <text evidence="2">The sequence shown here is derived from an EMBL/GenBank/DDBJ whole genome shotgun (WGS) entry which is preliminary data.</text>
</comment>
<dbReference type="EMBL" id="VWRR01000001">
    <property type="protein sequence ID" value="KAF6005123.1"/>
    <property type="molecule type" value="Genomic_DNA"/>
</dbReference>
<feature type="compositionally biased region" description="Basic and acidic residues" evidence="1">
    <location>
        <begin position="263"/>
        <end position="289"/>
    </location>
</feature>
<keyword evidence="3" id="KW-1185">Reference proteome</keyword>
<dbReference type="OrthoDB" id="10604920at2759"/>
<feature type="region of interest" description="Disordered" evidence="1">
    <location>
        <begin position="256"/>
        <end position="292"/>
    </location>
</feature>
<evidence type="ECO:0000256" key="1">
    <source>
        <dbReference type="SAM" id="MobiDB-lite"/>
    </source>
</evidence>
<evidence type="ECO:0000313" key="3">
    <source>
        <dbReference type="Proteomes" id="UP000530660"/>
    </source>
</evidence>
<name>A0A7J7IPR7_9RHOD</name>
<reference evidence="2 3" key="1">
    <citation type="journal article" date="2020" name="J. Phycol.">
        <title>Comparative genome analysis reveals Cyanidiococcus gen. nov., a new extremophilic red algal genus sister to Cyanidioschyzon (Cyanidioschyzonaceae, Rhodophyta).</title>
        <authorList>
            <person name="Liu S.-L."/>
            <person name="Chiang Y.-R."/>
            <person name="Yoon H.S."/>
            <person name="Fu H.-Y."/>
        </authorList>
    </citation>
    <scope>NUCLEOTIDE SEQUENCE [LARGE SCALE GENOMIC DNA]</scope>
    <source>
        <strain evidence="2 3">THAL066</strain>
    </source>
</reference>
<protein>
    <submittedName>
        <fullName evidence="2">Uncharacterized protein</fullName>
    </submittedName>
</protein>
<sequence length="367" mass="41243">MDPTQSLAERERKHWRSCERRLGDVTRALQHNLLRQERDLAHALLYRNANQHRRHAYYQGLHGAVRALDRLDATSRTFQVAQQAGDVEIEATSWLPVLGWLQSKLQEQLYEETQTESLSKSGSGAKLRSLAAKRASLEELDSALAPPLDLAIEWLAMVRRRLRLSAKHAWHHLVLRANFLALGMALVAAAGRMHAVVERALEGVVEARRHLHLARMERKRRIRGELVCAKARQQNQRQKVPGSVHLKMFRSIRSLQPSLSDDSGSKASERLGKARDHEGAVDSHSEASHRPRSLYQALDASCRSTGAWTAAAAADEASNNCFVAGAAIDTDRPRPVQRSSSADSLDEIFAAAETFEARRREQLMRYL</sequence>
<gene>
    <name evidence="2" type="ORF">F1559_000909</name>
</gene>
<accession>A0A7J7IPR7</accession>
<evidence type="ECO:0000313" key="2">
    <source>
        <dbReference type="EMBL" id="KAF6005123.1"/>
    </source>
</evidence>
<dbReference type="AlphaFoldDB" id="A0A7J7IPR7"/>